<evidence type="ECO:0000256" key="2">
    <source>
        <dbReference type="SAM" id="SignalP"/>
    </source>
</evidence>
<dbReference type="InterPro" id="IPR036514">
    <property type="entry name" value="SGNH_hydro_sf"/>
</dbReference>
<keyword evidence="2" id="KW-0732">Signal</keyword>
<proteinExistence type="predicted"/>
<evidence type="ECO:0008006" key="5">
    <source>
        <dbReference type="Google" id="ProtNLM"/>
    </source>
</evidence>
<dbReference type="CDD" id="cd01846">
    <property type="entry name" value="fatty_acyltransferase_like"/>
    <property type="match status" value="1"/>
</dbReference>
<dbReference type="Pfam" id="PF00657">
    <property type="entry name" value="Lipase_GDSL"/>
    <property type="match status" value="1"/>
</dbReference>
<evidence type="ECO:0000313" key="4">
    <source>
        <dbReference type="Proteomes" id="UP000799444"/>
    </source>
</evidence>
<sequence>MHSPRSSITLLVLNLAFSIGDARGWDNGWSAKNFKNIVTFGDSYTDENRLGYFINHKSAPPVGWEQPIGLSTSTGGLSWPRYASIYSNTTLYNYAVSGAVCSNQITPRWFSAIDAPFPDIANYELPAFLADSKYVSPNGTKFFTGTPDDTVYAIWIGTNDLGNNAFLTDSQTPGKTLTSYLDCVYATLDTLYHNGARSFILLNLAPLQLLPQYATPANGGLAATQYFPDKPANITEISWRMYEAVATVNAVYAYRTPFETVIQKRWPEAQVANFDVNGLITDMWSRPAEYLNGSAEANVKGYVNHCTLQGKNCTKEASPDSFLWYDELHPSEQADRVVAREFVGVMEGGSKWAKYWG</sequence>
<evidence type="ECO:0000313" key="3">
    <source>
        <dbReference type="EMBL" id="KAF2733003.1"/>
    </source>
</evidence>
<accession>A0A9P4V1D5</accession>
<reference evidence="3" key="1">
    <citation type="journal article" date="2020" name="Stud. Mycol.">
        <title>101 Dothideomycetes genomes: a test case for predicting lifestyles and emergence of pathogens.</title>
        <authorList>
            <person name="Haridas S."/>
            <person name="Albert R."/>
            <person name="Binder M."/>
            <person name="Bloem J."/>
            <person name="Labutti K."/>
            <person name="Salamov A."/>
            <person name="Andreopoulos B."/>
            <person name="Baker S."/>
            <person name="Barry K."/>
            <person name="Bills G."/>
            <person name="Bluhm B."/>
            <person name="Cannon C."/>
            <person name="Castanera R."/>
            <person name="Culley D."/>
            <person name="Daum C."/>
            <person name="Ezra D."/>
            <person name="Gonzalez J."/>
            <person name="Henrissat B."/>
            <person name="Kuo A."/>
            <person name="Liang C."/>
            <person name="Lipzen A."/>
            <person name="Lutzoni F."/>
            <person name="Magnuson J."/>
            <person name="Mondo S."/>
            <person name="Nolan M."/>
            <person name="Ohm R."/>
            <person name="Pangilinan J."/>
            <person name="Park H.-J."/>
            <person name="Ramirez L."/>
            <person name="Alfaro M."/>
            <person name="Sun H."/>
            <person name="Tritt A."/>
            <person name="Yoshinaga Y."/>
            <person name="Zwiers L.-H."/>
            <person name="Turgeon B."/>
            <person name="Goodwin S."/>
            <person name="Spatafora J."/>
            <person name="Crous P."/>
            <person name="Grigoriev I."/>
        </authorList>
    </citation>
    <scope>NUCLEOTIDE SEQUENCE</scope>
    <source>
        <strain evidence="3">CBS 125425</strain>
    </source>
</reference>
<comment type="caution">
    <text evidence="3">The sequence shown here is derived from an EMBL/GenBank/DDBJ whole genome shotgun (WGS) entry which is preliminary data.</text>
</comment>
<dbReference type="PANTHER" id="PTHR45648:SF22">
    <property type="entry name" value="GDSL LIPASE_ACYLHYDROLASE FAMILY PROTEIN (AFU_ORTHOLOGUE AFUA_4G14700)"/>
    <property type="match status" value="1"/>
</dbReference>
<dbReference type="PANTHER" id="PTHR45648">
    <property type="entry name" value="GDSL LIPASE/ACYLHYDROLASE FAMILY PROTEIN (AFU_ORTHOLOGUE AFUA_4G14700)"/>
    <property type="match status" value="1"/>
</dbReference>
<gene>
    <name evidence="3" type="ORF">EJ04DRAFT_513545</name>
</gene>
<dbReference type="EMBL" id="ML996168">
    <property type="protein sequence ID" value="KAF2733003.1"/>
    <property type="molecule type" value="Genomic_DNA"/>
</dbReference>
<dbReference type="Proteomes" id="UP000799444">
    <property type="component" value="Unassembled WGS sequence"/>
</dbReference>
<dbReference type="Gene3D" id="3.40.50.1110">
    <property type="entry name" value="SGNH hydrolase"/>
    <property type="match status" value="1"/>
</dbReference>
<feature type="signal peptide" evidence="2">
    <location>
        <begin position="1"/>
        <end position="24"/>
    </location>
</feature>
<feature type="chain" id="PRO_5040309882" description="Carbohydrate esterase family 16 protein" evidence="2">
    <location>
        <begin position="25"/>
        <end position="357"/>
    </location>
</feature>
<dbReference type="AlphaFoldDB" id="A0A9P4V1D5"/>
<keyword evidence="1" id="KW-0378">Hydrolase</keyword>
<dbReference type="OrthoDB" id="1600564at2759"/>
<dbReference type="SUPFAM" id="SSF52266">
    <property type="entry name" value="SGNH hydrolase"/>
    <property type="match status" value="1"/>
</dbReference>
<name>A0A9P4V1D5_9PLEO</name>
<keyword evidence="4" id="KW-1185">Reference proteome</keyword>
<protein>
    <recommendedName>
        <fullName evidence="5">Carbohydrate esterase family 16 protein</fullName>
    </recommendedName>
</protein>
<dbReference type="GO" id="GO:0016788">
    <property type="term" value="F:hydrolase activity, acting on ester bonds"/>
    <property type="evidence" value="ECO:0007669"/>
    <property type="project" value="InterPro"/>
</dbReference>
<evidence type="ECO:0000256" key="1">
    <source>
        <dbReference type="ARBA" id="ARBA00022801"/>
    </source>
</evidence>
<dbReference type="InterPro" id="IPR001087">
    <property type="entry name" value="GDSL"/>
</dbReference>
<organism evidence="3 4">
    <name type="scientific">Polyplosphaeria fusca</name>
    <dbReference type="NCBI Taxonomy" id="682080"/>
    <lineage>
        <taxon>Eukaryota</taxon>
        <taxon>Fungi</taxon>
        <taxon>Dikarya</taxon>
        <taxon>Ascomycota</taxon>
        <taxon>Pezizomycotina</taxon>
        <taxon>Dothideomycetes</taxon>
        <taxon>Pleosporomycetidae</taxon>
        <taxon>Pleosporales</taxon>
        <taxon>Tetraplosphaeriaceae</taxon>
        <taxon>Polyplosphaeria</taxon>
    </lineage>
</organism>
<dbReference type="InterPro" id="IPR051058">
    <property type="entry name" value="GDSL_Est/Lipase"/>
</dbReference>